<comment type="caution">
    <text evidence="2">The sequence shown here is derived from an EMBL/GenBank/DDBJ whole genome shotgun (WGS) entry which is preliminary data.</text>
</comment>
<feature type="compositionally biased region" description="Basic and acidic residues" evidence="1">
    <location>
        <begin position="93"/>
        <end position="109"/>
    </location>
</feature>
<feature type="region of interest" description="Disordered" evidence="1">
    <location>
        <begin position="85"/>
        <end position="109"/>
    </location>
</feature>
<dbReference type="EMBL" id="SWJQ01000370">
    <property type="protein sequence ID" value="TRZ15400.1"/>
    <property type="molecule type" value="Genomic_DNA"/>
</dbReference>
<name>A0A8K1GCQ7_9PASS</name>
<reference evidence="2" key="1">
    <citation type="submission" date="2019-04" db="EMBL/GenBank/DDBJ databases">
        <title>Genome assembly of Zosterops borbonicus 15179.</title>
        <authorList>
            <person name="Leroy T."/>
            <person name="Anselmetti Y."/>
            <person name="Tilak M.-K."/>
            <person name="Nabholz B."/>
        </authorList>
    </citation>
    <scope>NUCLEOTIDE SEQUENCE</scope>
    <source>
        <strain evidence="2">HGM_15179</strain>
        <tissue evidence="2">Muscle</tissue>
    </source>
</reference>
<keyword evidence="3" id="KW-1185">Reference proteome</keyword>
<accession>A0A8K1GCQ7</accession>
<dbReference type="Proteomes" id="UP000796761">
    <property type="component" value="Unassembled WGS sequence"/>
</dbReference>
<dbReference type="AlphaFoldDB" id="A0A8K1GCQ7"/>
<proteinExistence type="predicted"/>
<sequence length="109" mass="12271">MLERDHDPHRKTMLEQASVKTCGPIETGAHIEAGLLAGLVTPWETHTGAVCAWRVHPMEGTQTGAVCEELWEGLTLDNWDLSPMRRAPHWSKGRNDGDNLRGRNDRYNL</sequence>
<gene>
    <name evidence="2" type="ORF">HGM15179_011714</name>
</gene>
<organism evidence="2 3">
    <name type="scientific">Zosterops borbonicus</name>
    <dbReference type="NCBI Taxonomy" id="364589"/>
    <lineage>
        <taxon>Eukaryota</taxon>
        <taxon>Metazoa</taxon>
        <taxon>Chordata</taxon>
        <taxon>Craniata</taxon>
        <taxon>Vertebrata</taxon>
        <taxon>Euteleostomi</taxon>
        <taxon>Archelosauria</taxon>
        <taxon>Archosauria</taxon>
        <taxon>Dinosauria</taxon>
        <taxon>Saurischia</taxon>
        <taxon>Theropoda</taxon>
        <taxon>Coelurosauria</taxon>
        <taxon>Aves</taxon>
        <taxon>Neognathae</taxon>
        <taxon>Neoaves</taxon>
        <taxon>Telluraves</taxon>
        <taxon>Australaves</taxon>
        <taxon>Passeriformes</taxon>
        <taxon>Sylvioidea</taxon>
        <taxon>Zosteropidae</taxon>
        <taxon>Zosterops</taxon>
    </lineage>
</organism>
<evidence type="ECO:0000313" key="2">
    <source>
        <dbReference type="EMBL" id="TRZ15400.1"/>
    </source>
</evidence>
<evidence type="ECO:0000313" key="3">
    <source>
        <dbReference type="Proteomes" id="UP000796761"/>
    </source>
</evidence>
<protein>
    <submittedName>
        <fullName evidence="2">Uncharacterized protein</fullName>
    </submittedName>
</protein>
<evidence type="ECO:0000256" key="1">
    <source>
        <dbReference type="SAM" id="MobiDB-lite"/>
    </source>
</evidence>